<organism evidence="4 5">
    <name type="scientific">Spirosoma profusum</name>
    <dbReference type="NCBI Taxonomy" id="2771354"/>
    <lineage>
        <taxon>Bacteria</taxon>
        <taxon>Pseudomonadati</taxon>
        <taxon>Bacteroidota</taxon>
        <taxon>Cytophagia</taxon>
        <taxon>Cytophagales</taxon>
        <taxon>Cytophagaceae</taxon>
        <taxon>Spirosoma</taxon>
    </lineage>
</organism>
<proteinExistence type="inferred from homology"/>
<dbReference type="AlphaFoldDB" id="A0A927AUZ4"/>
<dbReference type="InterPro" id="IPR007837">
    <property type="entry name" value="DinB"/>
</dbReference>
<reference evidence="4" key="1">
    <citation type="submission" date="2020-09" db="EMBL/GenBank/DDBJ databases">
        <authorList>
            <person name="Kim M.K."/>
        </authorList>
    </citation>
    <scope>NUCLEOTIDE SEQUENCE</scope>
    <source>
        <strain evidence="4">BT702</strain>
    </source>
</reference>
<feature type="binding site" evidence="3">
    <location>
        <position position="143"/>
    </location>
    <ligand>
        <name>a divalent metal cation</name>
        <dbReference type="ChEBI" id="CHEBI:60240"/>
    </ligand>
</feature>
<feature type="binding site" evidence="3">
    <location>
        <position position="147"/>
    </location>
    <ligand>
        <name>a divalent metal cation</name>
        <dbReference type="ChEBI" id="CHEBI:60240"/>
    </ligand>
</feature>
<protein>
    <submittedName>
        <fullName evidence="4">DinB family protein</fullName>
    </submittedName>
</protein>
<evidence type="ECO:0000256" key="1">
    <source>
        <dbReference type="ARBA" id="ARBA00008635"/>
    </source>
</evidence>
<feature type="binding site" evidence="3">
    <location>
        <position position="60"/>
    </location>
    <ligand>
        <name>a divalent metal cation</name>
        <dbReference type="ChEBI" id="CHEBI:60240"/>
    </ligand>
</feature>
<evidence type="ECO:0000313" key="4">
    <source>
        <dbReference type="EMBL" id="MBD2704894.1"/>
    </source>
</evidence>
<dbReference type="GO" id="GO:0046872">
    <property type="term" value="F:metal ion binding"/>
    <property type="evidence" value="ECO:0007669"/>
    <property type="project" value="UniProtKB-KW"/>
</dbReference>
<comment type="similarity">
    <text evidence="1">Belongs to the DinB family.</text>
</comment>
<dbReference type="RefSeq" id="WP_190891831.1">
    <property type="nucleotide sequence ID" value="NZ_JACWZY010000039.1"/>
</dbReference>
<dbReference type="EMBL" id="JACWZY010000039">
    <property type="protein sequence ID" value="MBD2704894.1"/>
    <property type="molecule type" value="Genomic_DNA"/>
</dbReference>
<dbReference type="SUPFAM" id="SSF109854">
    <property type="entry name" value="DinB/YfiT-like putative metalloenzymes"/>
    <property type="match status" value="1"/>
</dbReference>
<dbReference type="Proteomes" id="UP000598820">
    <property type="component" value="Unassembled WGS sequence"/>
</dbReference>
<sequence length="175" mass="19793">MILETEQKTTLAGATLIQDFAAYNAWANKRLVDWLQTKSAELMDEVVPSSFPGLKETLVHIWDTERFWLAVVQQVEPPISFRLHGFNGTVDDVFDGIVSQSEAFTDYIQSLSDKSLQEYVTFDTPWVSGTQPRANFIQHCLNHSTYHRGQVVTIGRVLGLTDAPMTDYSFYLLVG</sequence>
<dbReference type="Pfam" id="PF05163">
    <property type="entry name" value="DinB"/>
    <property type="match status" value="1"/>
</dbReference>
<dbReference type="PANTHER" id="PTHR37302">
    <property type="entry name" value="SLR1116 PROTEIN"/>
    <property type="match status" value="1"/>
</dbReference>
<evidence type="ECO:0000256" key="3">
    <source>
        <dbReference type="PIRSR" id="PIRSR607837-1"/>
    </source>
</evidence>
<name>A0A927AUZ4_9BACT</name>
<evidence type="ECO:0000313" key="5">
    <source>
        <dbReference type="Proteomes" id="UP000598820"/>
    </source>
</evidence>
<accession>A0A927AUZ4</accession>
<gene>
    <name evidence="4" type="ORF">IC229_29955</name>
</gene>
<evidence type="ECO:0000256" key="2">
    <source>
        <dbReference type="ARBA" id="ARBA00022723"/>
    </source>
</evidence>
<dbReference type="InterPro" id="IPR034660">
    <property type="entry name" value="DinB/YfiT-like"/>
</dbReference>
<comment type="caution">
    <text evidence="4">The sequence shown here is derived from an EMBL/GenBank/DDBJ whole genome shotgun (WGS) entry which is preliminary data.</text>
</comment>
<keyword evidence="5" id="KW-1185">Reference proteome</keyword>
<keyword evidence="2 3" id="KW-0479">Metal-binding</keyword>
<dbReference type="PANTHER" id="PTHR37302:SF3">
    <property type="entry name" value="DAMAGE-INDUCIBLE PROTEIN DINB"/>
    <property type="match status" value="1"/>
</dbReference>
<dbReference type="Gene3D" id="1.20.120.450">
    <property type="entry name" value="dinb family like domain"/>
    <property type="match status" value="1"/>
</dbReference>